<proteinExistence type="predicted"/>
<dbReference type="AlphaFoldDB" id="A0A0B1S9I7"/>
<gene>
    <name evidence="3" type="ORF">OESDEN_18729</name>
</gene>
<feature type="region of interest" description="Disordered" evidence="1">
    <location>
        <begin position="77"/>
        <end position="97"/>
    </location>
</feature>
<sequence>LLVKFVTLLSAGHYKTVKHKHTVQVHPNSCLFEELPRWVVYYELVFTSKEFMREISQIESSWLLEVAPHYYKGRELEDSTNKKMPKQRGKSAIELQA</sequence>
<accession>A0A0B1S9I7</accession>
<organism evidence="3 4">
    <name type="scientific">Oesophagostomum dentatum</name>
    <name type="common">Nodular worm</name>
    <dbReference type="NCBI Taxonomy" id="61180"/>
    <lineage>
        <taxon>Eukaryota</taxon>
        <taxon>Metazoa</taxon>
        <taxon>Ecdysozoa</taxon>
        <taxon>Nematoda</taxon>
        <taxon>Chromadorea</taxon>
        <taxon>Rhabditida</taxon>
        <taxon>Rhabditina</taxon>
        <taxon>Rhabditomorpha</taxon>
        <taxon>Strongyloidea</taxon>
        <taxon>Strongylidae</taxon>
        <taxon>Oesophagostomum</taxon>
    </lineage>
</organism>
<evidence type="ECO:0000313" key="4">
    <source>
        <dbReference type="Proteomes" id="UP000053660"/>
    </source>
</evidence>
<name>A0A0B1S9I7_OESDE</name>
<dbReference type="InterPro" id="IPR011709">
    <property type="entry name" value="DEAD-box_helicase_OB_fold"/>
</dbReference>
<dbReference type="Proteomes" id="UP000053660">
    <property type="component" value="Unassembled WGS sequence"/>
</dbReference>
<keyword evidence="4" id="KW-1185">Reference proteome</keyword>
<evidence type="ECO:0000256" key="1">
    <source>
        <dbReference type="SAM" id="MobiDB-lite"/>
    </source>
</evidence>
<feature type="domain" description="DEAD-box helicase OB fold" evidence="2">
    <location>
        <begin position="12"/>
        <end position="70"/>
    </location>
</feature>
<evidence type="ECO:0000313" key="3">
    <source>
        <dbReference type="EMBL" id="KHJ81584.1"/>
    </source>
</evidence>
<feature type="non-terminal residue" evidence="3">
    <location>
        <position position="1"/>
    </location>
</feature>
<evidence type="ECO:0000259" key="2">
    <source>
        <dbReference type="Pfam" id="PF07717"/>
    </source>
</evidence>
<dbReference type="EMBL" id="KN588000">
    <property type="protein sequence ID" value="KHJ81584.1"/>
    <property type="molecule type" value="Genomic_DNA"/>
</dbReference>
<protein>
    <recommendedName>
        <fullName evidence="2">DEAD-box helicase OB fold domain-containing protein</fullName>
    </recommendedName>
</protein>
<dbReference type="OrthoDB" id="5793424at2759"/>
<reference evidence="3 4" key="1">
    <citation type="submission" date="2014-03" db="EMBL/GenBank/DDBJ databases">
        <title>Draft genome of the hookworm Oesophagostomum dentatum.</title>
        <authorList>
            <person name="Mitreva M."/>
        </authorList>
    </citation>
    <scope>NUCLEOTIDE SEQUENCE [LARGE SCALE GENOMIC DNA]</scope>
    <source>
        <strain evidence="3 4">OD-Hann</strain>
    </source>
</reference>
<dbReference type="Pfam" id="PF07717">
    <property type="entry name" value="OB_NTP_bind"/>
    <property type="match status" value="1"/>
</dbReference>